<evidence type="ECO:0000313" key="10">
    <source>
        <dbReference type="EMBL" id="CEJ80430.1"/>
    </source>
</evidence>
<name>A0A0A1T2U0_9HYPO</name>
<evidence type="ECO:0000256" key="1">
    <source>
        <dbReference type="ARBA" id="ARBA00011073"/>
    </source>
</evidence>
<dbReference type="STRING" id="1531966.A0A0A1T2U0"/>
<dbReference type="GO" id="GO:0006508">
    <property type="term" value="P:proteolysis"/>
    <property type="evidence" value="ECO:0007669"/>
    <property type="project" value="UniProtKB-KW"/>
</dbReference>
<dbReference type="InterPro" id="IPR022398">
    <property type="entry name" value="Peptidase_S8_His-AS"/>
</dbReference>
<dbReference type="PRINTS" id="PR00723">
    <property type="entry name" value="SUBTILISIN"/>
</dbReference>
<dbReference type="SUPFAM" id="SSF52743">
    <property type="entry name" value="Subtilisin-like"/>
    <property type="match status" value="1"/>
</dbReference>
<dbReference type="AlphaFoldDB" id="A0A0A1T2U0"/>
<dbReference type="PROSITE" id="PS00138">
    <property type="entry name" value="SUBTILASE_SER"/>
    <property type="match status" value="1"/>
</dbReference>
<dbReference type="HOGENOM" id="CLU_011263_1_0_1"/>
<dbReference type="CDD" id="cd04077">
    <property type="entry name" value="Peptidases_S8_PCSK9_ProteinaseK_like"/>
    <property type="match status" value="1"/>
</dbReference>
<dbReference type="InterPro" id="IPR015500">
    <property type="entry name" value="Peptidase_S8_subtilisin-rel"/>
</dbReference>
<protein>
    <submittedName>
        <fullName evidence="10">Uncharacterized protein</fullName>
    </submittedName>
</protein>
<feature type="domain" description="Inhibitor I9" evidence="9">
    <location>
        <begin position="85"/>
        <end position="125"/>
    </location>
</feature>
<organism evidence="10 11">
    <name type="scientific">[Torrubiella] hemipterigena</name>
    <dbReference type="NCBI Taxonomy" id="1531966"/>
    <lineage>
        <taxon>Eukaryota</taxon>
        <taxon>Fungi</taxon>
        <taxon>Dikarya</taxon>
        <taxon>Ascomycota</taxon>
        <taxon>Pezizomycotina</taxon>
        <taxon>Sordariomycetes</taxon>
        <taxon>Hypocreomycetidae</taxon>
        <taxon>Hypocreales</taxon>
        <taxon>Clavicipitaceae</taxon>
        <taxon>Clavicipitaceae incertae sedis</taxon>
        <taxon>'Torrubiella' clade</taxon>
    </lineage>
</organism>
<dbReference type="InterPro" id="IPR034193">
    <property type="entry name" value="PCSK9_ProteinaseK-like"/>
</dbReference>
<gene>
    <name evidence="10" type="ORF">VHEMI00611</name>
</gene>
<dbReference type="GO" id="GO:0005576">
    <property type="term" value="C:extracellular region"/>
    <property type="evidence" value="ECO:0007669"/>
    <property type="project" value="UniProtKB-ARBA"/>
</dbReference>
<dbReference type="PROSITE" id="PS51892">
    <property type="entry name" value="SUBTILASE"/>
    <property type="match status" value="1"/>
</dbReference>
<dbReference type="Proteomes" id="UP000039046">
    <property type="component" value="Unassembled WGS sequence"/>
</dbReference>
<feature type="active site" description="Charge relay system" evidence="6">
    <location>
        <position position="361"/>
    </location>
</feature>
<evidence type="ECO:0000259" key="9">
    <source>
        <dbReference type="Pfam" id="PF05922"/>
    </source>
</evidence>
<feature type="active site" description="Charge relay system" evidence="6">
    <location>
        <position position="170"/>
    </location>
</feature>
<proteinExistence type="inferred from homology"/>
<dbReference type="PANTHER" id="PTHR43806:SF58">
    <property type="entry name" value="ALKALINE PROTEASE 1-RELATED"/>
    <property type="match status" value="1"/>
</dbReference>
<keyword evidence="4 6" id="KW-0378">Hydrolase</keyword>
<accession>A0A0A1T2U0</accession>
<keyword evidence="3" id="KW-0732">Signal</keyword>
<feature type="active site" description="Charge relay system" evidence="6">
    <location>
        <position position="201"/>
    </location>
</feature>
<evidence type="ECO:0000256" key="2">
    <source>
        <dbReference type="ARBA" id="ARBA00022670"/>
    </source>
</evidence>
<dbReference type="InterPro" id="IPR036852">
    <property type="entry name" value="Peptidase_S8/S53_dom_sf"/>
</dbReference>
<sequence>MTCASTSTHTRSPSAHLNLGEKMQLSVFISLLPLALSSPAVTKREEPAPFLVSRSENRIENNYIVKLRKGSSLDVLDNIVAQLGVKPQHEYRGIFRGFASQLDTKAVNMLRLHPEVDYIEQDNTVVAEGYVTQEGSTWGLGRISHRKQGIDEYTYDASGHGAGVCAYVIDSGIELDHPEFEGRAEMINYWTGDNHLDTCGHGTHVAGTIGSKTYGVAKKVQLLGMKVLKKNETSGHCSGSSANIIAAINSVVDDAKSRNCPNGVVVNMSLGGDPMQAKNDATAALVAEGVFVAVAAGNDNANASTHSPGNTPEACTVGGTAEDDTRYKNSNWGPLVDILAPAVKVLSTYLNGTTKALTGTSMATPHIAGLAAYLASKDDIVAGPEMCDRLREAATQNAITNNRADTVNLLAFNANPDGEDED</sequence>
<dbReference type="Gene3D" id="3.40.50.200">
    <property type="entry name" value="Peptidase S8/S53 domain"/>
    <property type="match status" value="1"/>
</dbReference>
<dbReference type="GO" id="GO:0004252">
    <property type="term" value="F:serine-type endopeptidase activity"/>
    <property type="evidence" value="ECO:0007669"/>
    <property type="project" value="UniProtKB-UniRule"/>
</dbReference>
<dbReference type="InterPro" id="IPR010259">
    <property type="entry name" value="S8pro/Inhibitor_I9"/>
</dbReference>
<feature type="domain" description="Peptidase S8/S53" evidence="8">
    <location>
        <begin position="163"/>
        <end position="397"/>
    </location>
</feature>
<dbReference type="InterPro" id="IPR000209">
    <property type="entry name" value="Peptidase_S8/S53_dom"/>
</dbReference>
<evidence type="ECO:0000256" key="4">
    <source>
        <dbReference type="ARBA" id="ARBA00022801"/>
    </source>
</evidence>
<evidence type="ECO:0000313" key="11">
    <source>
        <dbReference type="Proteomes" id="UP000039046"/>
    </source>
</evidence>
<keyword evidence="5 6" id="KW-0720">Serine protease</keyword>
<dbReference type="PANTHER" id="PTHR43806">
    <property type="entry name" value="PEPTIDASE S8"/>
    <property type="match status" value="1"/>
</dbReference>
<dbReference type="FunFam" id="3.40.50.200:FF:000014">
    <property type="entry name" value="Proteinase K"/>
    <property type="match status" value="1"/>
</dbReference>
<evidence type="ECO:0000256" key="6">
    <source>
        <dbReference type="PROSITE-ProRule" id="PRU01240"/>
    </source>
</evidence>
<keyword evidence="2 6" id="KW-0645">Protease</keyword>
<dbReference type="PROSITE" id="PS00137">
    <property type="entry name" value="SUBTILASE_HIS"/>
    <property type="match status" value="1"/>
</dbReference>
<dbReference type="PROSITE" id="PS00136">
    <property type="entry name" value="SUBTILASE_ASP"/>
    <property type="match status" value="1"/>
</dbReference>
<dbReference type="InterPro" id="IPR023828">
    <property type="entry name" value="Peptidase_S8_Ser-AS"/>
</dbReference>
<evidence type="ECO:0000256" key="7">
    <source>
        <dbReference type="RuleBase" id="RU003355"/>
    </source>
</evidence>
<comment type="similarity">
    <text evidence="1 6 7">Belongs to the peptidase S8 family.</text>
</comment>
<dbReference type="EMBL" id="CDHN01000001">
    <property type="protein sequence ID" value="CEJ80430.1"/>
    <property type="molecule type" value="Genomic_DNA"/>
</dbReference>
<evidence type="ECO:0000256" key="3">
    <source>
        <dbReference type="ARBA" id="ARBA00022729"/>
    </source>
</evidence>
<evidence type="ECO:0000256" key="5">
    <source>
        <dbReference type="ARBA" id="ARBA00022825"/>
    </source>
</evidence>
<dbReference type="InterPro" id="IPR037045">
    <property type="entry name" value="S8pro/Inhibitor_I9_sf"/>
</dbReference>
<dbReference type="SUPFAM" id="SSF54897">
    <property type="entry name" value="Protease propeptides/inhibitors"/>
    <property type="match status" value="1"/>
</dbReference>
<dbReference type="InterPro" id="IPR050131">
    <property type="entry name" value="Peptidase_S8_subtilisin-like"/>
</dbReference>
<dbReference type="Gene3D" id="3.30.70.80">
    <property type="entry name" value="Peptidase S8 propeptide/proteinase inhibitor I9"/>
    <property type="match status" value="1"/>
</dbReference>
<keyword evidence="11" id="KW-1185">Reference proteome</keyword>
<dbReference type="OrthoDB" id="206201at2759"/>
<dbReference type="Pfam" id="PF05922">
    <property type="entry name" value="Inhibitor_I9"/>
    <property type="match status" value="1"/>
</dbReference>
<evidence type="ECO:0000259" key="8">
    <source>
        <dbReference type="Pfam" id="PF00082"/>
    </source>
</evidence>
<dbReference type="InterPro" id="IPR023827">
    <property type="entry name" value="Peptidase_S8_Asp-AS"/>
</dbReference>
<reference evidence="10 11" key="1">
    <citation type="journal article" date="2015" name="Genome Announc.">
        <title>Draft Genome Sequence and Gene Annotation of the Entomopathogenic Fungus Verticillium hemipterigenum.</title>
        <authorList>
            <person name="Horn F."/>
            <person name="Habel A."/>
            <person name="Scharf D.H."/>
            <person name="Dworschak J."/>
            <person name="Brakhage A.A."/>
            <person name="Guthke R."/>
            <person name="Hertweck C."/>
            <person name="Linde J."/>
        </authorList>
    </citation>
    <scope>NUCLEOTIDE SEQUENCE [LARGE SCALE GENOMIC DNA]</scope>
</reference>
<dbReference type="Pfam" id="PF00082">
    <property type="entry name" value="Peptidase_S8"/>
    <property type="match status" value="1"/>
</dbReference>